<dbReference type="SUPFAM" id="SSF57716">
    <property type="entry name" value="Glucocorticoid receptor-like (DNA-binding domain)"/>
    <property type="match status" value="1"/>
</dbReference>
<evidence type="ECO:0000256" key="5">
    <source>
        <dbReference type="ARBA" id="ARBA00022737"/>
    </source>
</evidence>
<feature type="domain" description="C2H2-type" evidence="14">
    <location>
        <begin position="912"/>
        <end position="939"/>
    </location>
</feature>
<dbReference type="GO" id="GO:0043565">
    <property type="term" value="F:sequence-specific DNA binding"/>
    <property type="evidence" value="ECO:0007669"/>
    <property type="project" value="TreeGrafter"/>
</dbReference>
<dbReference type="PROSITE" id="PS50157">
    <property type="entry name" value="ZINC_FINGER_C2H2_2"/>
    <property type="match status" value="13"/>
</dbReference>
<comment type="subcellular location">
    <subcellularLocation>
        <location evidence="2">Nucleus</location>
    </subcellularLocation>
</comment>
<keyword evidence="8" id="KW-0805">Transcription regulation</keyword>
<comment type="similarity">
    <text evidence="3">Belongs to the krueppel C2H2-type zinc-finger protein family.</text>
</comment>
<feature type="domain" description="ZAD" evidence="15">
    <location>
        <begin position="537"/>
        <end position="618"/>
    </location>
</feature>
<keyword evidence="7 13" id="KW-0862">Zinc</keyword>
<dbReference type="Pfam" id="PF07776">
    <property type="entry name" value="zf-AD"/>
    <property type="match status" value="2"/>
</dbReference>
<dbReference type="PANTHER" id="PTHR24408">
    <property type="entry name" value="ZINC FINGER PROTEIN"/>
    <property type="match status" value="1"/>
</dbReference>
<dbReference type="GeneID" id="119639006"/>
<feature type="binding site" evidence="13">
    <location>
        <position position="542"/>
    </location>
    <ligand>
        <name>Zn(2+)</name>
        <dbReference type="ChEBI" id="CHEBI:29105"/>
    </ligand>
</feature>
<dbReference type="Pfam" id="PF13894">
    <property type="entry name" value="zf-C2H2_4"/>
    <property type="match status" value="3"/>
</dbReference>
<dbReference type="Pfam" id="PF00096">
    <property type="entry name" value="zf-C2H2"/>
    <property type="match status" value="6"/>
</dbReference>
<keyword evidence="4 13" id="KW-0479">Metal-binding</keyword>
<feature type="domain" description="C2H2-type" evidence="14">
    <location>
        <begin position="856"/>
        <end position="883"/>
    </location>
</feature>
<comment type="function">
    <text evidence="1">May be involved in transcriptional regulation.</text>
</comment>
<name>A0A9C6DUL6_9MUSC</name>
<evidence type="ECO:0000256" key="2">
    <source>
        <dbReference type="ARBA" id="ARBA00004123"/>
    </source>
</evidence>
<dbReference type="PROSITE" id="PS51915">
    <property type="entry name" value="ZAD"/>
    <property type="match status" value="2"/>
</dbReference>
<dbReference type="Proteomes" id="UP000092443">
    <property type="component" value="Unplaced"/>
</dbReference>
<feature type="domain" description="ZAD" evidence="15">
    <location>
        <begin position="19"/>
        <end position="100"/>
    </location>
</feature>
<dbReference type="PROSITE" id="PS00028">
    <property type="entry name" value="ZINC_FINGER_C2H2_1"/>
    <property type="match status" value="13"/>
</dbReference>
<feature type="binding site" evidence="13">
    <location>
        <position position="24"/>
    </location>
    <ligand>
        <name>Zn(2+)</name>
        <dbReference type="ChEBI" id="CHEBI:29105"/>
    </ligand>
</feature>
<dbReference type="PANTHER" id="PTHR24408:SF34">
    <property type="entry name" value="ZINC FINGER PROTEIN 672-RELATED"/>
    <property type="match status" value="1"/>
</dbReference>
<feature type="domain" description="C2H2-type" evidence="14">
    <location>
        <begin position="940"/>
        <end position="967"/>
    </location>
</feature>
<dbReference type="InterPro" id="IPR036236">
    <property type="entry name" value="Znf_C2H2_sf"/>
</dbReference>
<sequence length="993" mass="113550">MDMISVNSRISCVTTPEDVRCRACIKAAASYQPLKQTINNLDTQSKTYGELLKDLLQLDYTSVLEDQLPQKICKKCASLLKKVHIFVSEARKRHEELLRCINDIKTEDCLQEMPIDLLQLKEIQIKAEPEHTLLELVEVHIKTEPVFIESLHSTNERPVASLNTFTNLNNANVTEENTLSNFDLENLSNDATDVSSAADDDVAEVFSLPQKSLAVRCDVCDKVYDNAVALKKHKTYTHMPDEQKIPCALCNFKTSRTSAIKVHLRTIHGPETVDKYFKPRRVFKGSFCCTSCPKRYSRKDDLQRHIKKVHVNGENLVKKPKSSQKSKKRSNQTYLCTFCGQSFAEKGNLSIHVRTHTGDRPFKCEFCEKAFRSSETLKYHLVTHSDEKPHTCSECGKSFKRKDKLRTHMRVHSELRPYKCSECEKSFKYSCVLKTHMHIHTGQTPFACKTCGESFSLRTSLNVHCVTNGHDEHIPKAGSAMPDLIESTNKGVERCQRLCILLDHRLPCQYWEPPRIIAMDTMSTGSVSPSKIKTKDTRCRTCIKTASSYLSLQQEINEVDNHSKTYGELLKDILQLDCTSVLEDQLPQKICKKCASLLKRIHKFVILARKRHEEFILCSLTTQNCLKEIPIDLPLLNDVQIKADPDENETPQQHLLELVEVQIKTEPEVTEILWSETEKADRSFTTNVKLNRAKTMDKNTLSNCRVENISSDATDVSSAVEDDVAEEFNLPLKALAVRCDVCDKVYENAAALKKHKTYTHMPDEQKIPCALCNFKTSRTSAIKVHLRNMHGPETVDKYFKPITVFKGSFCCTLCPKRYSRKGDLQRHVKQVHINGENIIKNPKSARKTKKGLVRTYLCTFCGQSFGRKSTLSTHVRIHTDDRPYKCEFCEKTFKSLVNLKYHLVTHSDEKPHTCSECGKSFNRKDKLRRHMRVHSDLRRYKCSECEKSFKYSCVLKTHMQIHLGRDSFASKFGDDKLSLAKSLSTQSVPNEND</sequence>
<evidence type="ECO:0000256" key="8">
    <source>
        <dbReference type="ARBA" id="ARBA00023015"/>
    </source>
</evidence>
<evidence type="ECO:0000256" key="1">
    <source>
        <dbReference type="ARBA" id="ARBA00003767"/>
    </source>
</evidence>
<dbReference type="FunFam" id="3.30.160.60:FF:000100">
    <property type="entry name" value="Zinc finger 45-like"/>
    <property type="match status" value="2"/>
</dbReference>
<dbReference type="GO" id="GO:0005634">
    <property type="term" value="C:nucleus"/>
    <property type="evidence" value="ECO:0007669"/>
    <property type="project" value="UniProtKB-SubCell"/>
</dbReference>
<feature type="binding site" evidence="13">
    <location>
        <position position="76"/>
    </location>
    <ligand>
        <name>Zn(2+)</name>
        <dbReference type="ChEBI" id="CHEBI:29105"/>
    </ligand>
</feature>
<evidence type="ECO:0000256" key="11">
    <source>
        <dbReference type="ARBA" id="ARBA00023242"/>
    </source>
</evidence>
<dbReference type="InterPro" id="IPR013087">
    <property type="entry name" value="Znf_C2H2_type"/>
</dbReference>
<evidence type="ECO:0000256" key="4">
    <source>
        <dbReference type="ARBA" id="ARBA00022723"/>
    </source>
</evidence>
<evidence type="ECO:0000313" key="16">
    <source>
        <dbReference type="Proteomes" id="UP000092443"/>
    </source>
</evidence>
<keyword evidence="11" id="KW-0539">Nucleus</keyword>
<dbReference type="GO" id="GO:0030674">
    <property type="term" value="F:protein-macromolecule adaptor activity"/>
    <property type="evidence" value="ECO:0007669"/>
    <property type="project" value="UniProtKB-ARBA"/>
</dbReference>
<feature type="domain" description="C2H2-type" evidence="14">
    <location>
        <begin position="287"/>
        <end position="315"/>
    </location>
</feature>
<feature type="domain" description="C2H2-type" evidence="14">
    <location>
        <begin position="390"/>
        <end position="417"/>
    </location>
</feature>
<dbReference type="SMART" id="SM00868">
    <property type="entry name" value="zf-AD"/>
    <property type="match status" value="2"/>
</dbReference>
<dbReference type="FunFam" id="3.30.160.60:FF:000226">
    <property type="entry name" value="Zinc finger protein 236 variant"/>
    <property type="match status" value="1"/>
</dbReference>
<feature type="domain" description="C2H2-type" evidence="14">
    <location>
        <begin position="418"/>
        <end position="445"/>
    </location>
</feature>
<gene>
    <name evidence="17" type="primary">LOC119639006</name>
</gene>
<evidence type="ECO:0000256" key="7">
    <source>
        <dbReference type="ARBA" id="ARBA00022833"/>
    </source>
</evidence>
<feature type="binding site" evidence="13">
    <location>
        <position position="21"/>
    </location>
    <ligand>
        <name>Zn(2+)</name>
        <dbReference type="ChEBI" id="CHEBI:29105"/>
    </ligand>
</feature>
<accession>A0A9C6DUL6</accession>
<feature type="domain" description="C2H2-type" evidence="14">
    <location>
        <begin position="362"/>
        <end position="389"/>
    </location>
</feature>
<dbReference type="SUPFAM" id="SSF57667">
    <property type="entry name" value="beta-beta-alpha zinc fingers"/>
    <property type="match status" value="8"/>
</dbReference>
<evidence type="ECO:0000256" key="6">
    <source>
        <dbReference type="ARBA" id="ARBA00022771"/>
    </source>
</evidence>
<dbReference type="Gene3D" id="3.30.160.60">
    <property type="entry name" value="Classic Zinc Finger"/>
    <property type="match status" value="13"/>
</dbReference>
<feature type="domain" description="C2H2-type" evidence="14">
    <location>
        <begin position="334"/>
        <end position="361"/>
    </location>
</feature>
<dbReference type="GO" id="GO:0008270">
    <property type="term" value="F:zinc ion binding"/>
    <property type="evidence" value="ECO:0007669"/>
    <property type="project" value="UniProtKB-UniRule"/>
</dbReference>
<evidence type="ECO:0000256" key="12">
    <source>
        <dbReference type="PROSITE-ProRule" id="PRU00042"/>
    </source>
</evidence>
<keyword evidence="10" id="KW-0804">Transcription</keyword>
<dbReference type="FunFam" id="3.30.160.60:FF:000075">
    <property type="entry name" value="Putative zinc finger protein 536"/>
    <property type="match status" value="1"/>
</dbReference>
<dbReference type="InterPro" id="IPR012934">
    <property type="entry name" value="Znf_AD"/>
</dbReference>
<feature type="domain" description="C2H2-type" evidence="14">
    <location>
        <begin position="215"/>
        <end position="243"/>
    </location>
</feature>
<keyword evidence="9" id="KW-0238">DNA-binding</keyword>
<proteinExistence type="inferred from homology"/>
<dbReference type="KEGG" id="gfs:119639006"/>
<feature type="binding site" evidence="13">
    <location>
        <position position="539"/>
    </location>
    <ligand>
        <name>Zn(2+)</name>
        <dbReference type="ChEBI" id="CHEBI:29105"/>
    </ligand>
</feature>
<evidence type="ECO:0000259" key="14">
    <source>
        <dbReference type="PROSITE" id="PS50157"/>
    </source>
</evidence>
<dbReference type="RefSeq" id="XP_037892112.1">
    <property type="nucleotide sequence ID" value="XM_038036184.1"/>
</dbReference>
<keyword evidence="16" id="KW-1185">Reference proteome</keyword>
<organism evidence="16 17">
    <name type="scientific">Glossina fuscipes</name>
    <dbReference type="NCBI Taxonomy" id="7396"/>
    <lineage>
        <taxon>Eukaryota</taxon>
        <taxon>Metazoa</taxon>
        <taxon>Ecdysozoa</taxon>
        <taxon>Arthropoda</taxon>
        <taxon>Hexapoda</taxon>
        <taxon>Insecta</taxon>
        <taxon>Pterygota</taxon>
        <taxon>Neoptera</taxon>
        <taxon>Endopterygota</taxon>
        <taxon>Diptera</taxon>
        <taxon>Brachycera</taxon>
        <taxon>Muscomorpha</taxon>
        <taxon>Hippoboscoidea</taxon>
        <taxon>Glossinidae</taxon>
        <taxon>Glossina</taxon>
    </lineage>
</organism>
<feature type="domain" description="C2H2-type" evidence="14">
    <location>
        <begin position="446"/>
        <end position="475"/>
    </location>
</feature>
<evidence type="ECO:0000313" key="17">
    <source>
        <dbReference type="RefSeq" id="XP_037892112.1"/>
    </source>
</evidence>
<feature type="binding site" evidence="13">
    <location>
        <position position="591"/>
    </location>
    <ligand>
        <name>Zn(2+)</name>
        <dbReference type="ChEBI" id="CHEBI:29105"/>
    </ligand>
</feature>
<dbReference type="GO" id="GO:0000981">
    <property type="term" value="F:DNA-binding transcription factor activity, RNA polymerase II-specific"/>
    <property type="evidence" value="ECO:0007669"/>
    <property type="project" value="TreeGrafter"/>
</dbReference>
<evidence type="ECO:0000256" key="13">
    <source>
        <dbReference type="PROSITE-ProRule" id="PRU01263"/>
    </source>
</evidence>
<evidence type="ECO:0000256" key="3">
    <source>
        <dbReference type="ARBA" id="ARBA00006991"/>
    </source>
</evidence>
<feature type="domain" description="C2H2-type" evidence="14">
    <location>
        <begin position="884"/>
        <end position="911"/>
    </location>
</feature>
<dbReference type="SMART" id="SM00355">
    <property type="entry name" value="ZnF_C2H2"/>
    <property type="match status" value="15"/>
</dbReference>
<dbReference type="FunFam" id="3.30.160.60:FF:000688">
    <property type="entry name" value="zinc finger protein 197 isoform X1"/>
    <property type="match status" value="2"/>
</dbReference>
<feature type="domain" description="C2H2-type" evidence="14">
    <location>
        <begin position="737"/>
        <end position="765"/>
    </location>
</feature>
<dbReference type="AlphaFoldDB" id="A0A9C6DUL6"/>
<dbReference type="Gene3D" id="3.40.1800.20">
    <property type="match status" value="2"/>
</dbReference>
<dbReference type="FunFam" id="3.30.160.60:FF:001480">
    <property type="entry name" value="Si:cabz01071911.3"/>
    <property type="match status" value="1"/>
</dbReference>
<feature type="domain" description="C2H2-type" evidence="14">
    <location>
        <begin position="809"/>
        <end position="837"/>
    </location>
</feature>
<evidence type="ECO:0000256" key="10">
    <source>
        <dbReference type="ARBA" id="ARBA00023163"/>
    </source>
</evidence>
<reference evidence="17" key="1">
    <citation type="submission" date="2025-08" db="UniProtKB">
        <authorList>
            <consortium name="RefSeq"/>
        </authorList>
    </citation>
    <scope>IDENTIFICATION</scope>
    <source>
        <tissue evidence="17">Whole body pupa</tissue>
    </source>
</reference>
<feature type="binding site" evidence="13">
    <location>
        <position position="73"/>
    </location>
    <ligand>
        <name>Zn(2+)</name>
        <dbReference type="ChEBI" id="CHEBI:29105"/>
    </ligand>
</feature>
<evidence type="ECO:0000259" key="15">
    <source>
        <dbReference type="PROSITE" id="PS51915"/>
    </source>
</evidence>
<keyword evidence="5" id="KW-0677">Repeat</keyword>
<keyword evidence="6 12" id="KW-0863">Zinc-finger</keyword>
<evidence type="ECO:0000256" key="9">
    <source>
        <dbReference type="ARBA" id="ARBA00023125"/>
    </source>
</evidence>
<dbReference type="Pfam" id="PF13912">
    <property type="entry name" value="zf-C2H2_6"/>
    <property type="match status" value="2"/>
</dbReference>
<protein>
    <submittedName>
        <fullName evidence="17">Zinc finger protein 616-like</fullName>
    </submittedName>
</protein>
<feature type="binding site" evidence="13">
    <location>
        <position position="594"/>
    </location>
    <ligand>
        <name>Zn(2+)</name>
        <dbReference type="ChEBI" id="CHEBI:29105"/>
    </ligand>
</feature>
<dbReference type="FunFam" id="3.30.160.60:FF:000325">
    <property type="entry name" value="ZFP90 zinc finger protein"/>
    <property type="match status" value="1"/>
</dbReference>